<evidence type="ECO:0000256" key="1">
    <source>
        <dbReference type="SAM" id="MobiDB-lite"/>
    </source>
</evidence>
<dbReference type="AlphaFoldDB" id="A0AAQ3X988"/>
<sequence>MRPPCSCAACPAYGCPLTPRRGPPSPAPMPVAAALPPRAQPPRLPSPPPRHAGPGVSGAALAAVPSRVPLAVVEPPPLAASRSRVPSTSMEPHPLEAKLPRRGRLLRYARRPPYKSPVFIMELNGNMQFLEHFTAFMHIKIKNTRVKS</sequence>
<feature type="compositionally biased region" description="Pro residues" evidence="1">
    <location>
        <begin position="38"/>
        <end position="51"/>
    </location>
</feature>
<dbReference type="EMBL" id="CP144752">
    <property type="protein sequence ID" value="WVZ89231.1"/>
    <property type="molecule type" value="Genomic_DNA"/>
</dbReference>
<dbReference type="Proteomes" id="UP001341281">
    <property type="component" value="Chromosome 08"/>
</dbReference>
<feature type="region of interest" description="Disordered" evidence="1">
    <location>
        <begin position="78"/>
        <end position="98"/>
    </location>
</feature>
<protein>
    <submittedName>
        <fullName evidence="2">Uncharacterized protein</fullName>
    </submittedName>
</protein>
<evidence type="ECO:0000313" key="2">
    <source>
        <dbReference type="EMBL" id="WVZ89231.1"/>
    </source>
</evidence>
<accession>A0AAQ3X988</accession>
<reference evidence="2 3" key="1">
    <citation type="submission" date="2024-02" db="EMBL/GenBank/DDBJ databases">
        <title>High-quality chromosome-scale genome assembly of Pensacola bahiagrass (Paspalum notatum Flugge var. saurae).</title>
        <authorList>
            <person name="Vega J.M."/>
            <person name="Podio M."/>
            <person name="Orjuela J."/>
            <person name="Siena L.A."/>
            <person name="Pessino S.C."/>
            <person name="Combes M.C."/>
            <person name="Mariac C."/>
            <person name="Albertini E."/>
            <person name="Pupilli F."/>
            <person name="Ortiz J.P.A."/>
            <person name="Leblanc O."/>
        </authorList>
    </citation>
    <scope>NUCLEOTIDE SEQUENCE [LARGE SCALE GENOMIC DNA]</scope>
    <source>
        <strain evidence="2">R1</strain>
        <tissue evidence="2">Leaf</tissue>
    </source>
</reference>
<organism evidence="2 3">
    <name type="scientific">Paspalum notatum var. saurae</name>
    <dbReference type="NCBI Taxonomy" id="547442"/>
    <lineage>
        <taxon>Eukaryota</taxon>
        <taxon>Viridiplantae</taxon>
        <taxon>Streptophyta</taxon>
        <taxon>Embryophyta</taxon>
        <taxon>Tracheophyta</taxon>
        <taxon>Spermatophyta</taxon>
        <taxon>Magnoliopsida</taxon>
        <taxon>Liliopsida</taxon>
        <taxon>Poales</taxon>
        <taxon>Poaceae</taxon>
        <taxon>PACMAD clade</taxon>
        <taxon>Panicoideae</taxon>
        <taxon>Andropogonodae</taxon>
        <taxon>Paspaleae</taxon>
        <taxon>Paspalinae</taxon>
        <taxon>Paspalum</taxon>
    </lineage>
</organism>
<gene>
    <name evidence="2" type="ORF">U9M48_035659</name>
</gene>
<feature type="region of interest" description="Disordered" evidence="1">
    <location>
        <begin position="18"/>
        <end position="59"/>
    </location>
</feature>
<keyword evidence="3" id="KW-1185">Reference proteome</keyword>
<evidence type="ECO:0000313" key="3">
    <source>
        <dbReference type="Proteomes" id="UP001341281"/>
    </source>
</evidence>
<proteinExistence type="predicted"/>
<name>A0AAQ3X988_PASNO</name>